<comment type="caution">
    <text evidence="1">The sequence shown here is derived from an EMBL/GenBank/DDBJ whole genome shotgun (WGS) entry which is preliminary data.</text>
</comment>
<protein>
    <submittedName>
        <fullName evidence="1">Uncharacterized protein</fullName>
    </submittedName>
</protein>
<accession>A0A5C5XS06</accession>
<dbReference type="OrthoDB" id="289395at2"/>
<dbReference type="EMBL" id="SJPK01000006">
    <property type="protein sequence ID" value="TWT66026.1"/>
    <property type="molecule type" value="Genomic_DNA"/>
</dbReference>
<sequence length="73" mass="8201">MSFSSEAPFDANPPCSGNDCADTVSLDWRILSERFDSDLIETEFGAEIDEDLVEMHSRLGRFVTKSSSLRRGR</sequence>
<name>A0A5C5XS06_9BACT</name>
<evidence type="ECO:0000313" key="2">
    <source>
        <dbReference type="Proteomes" id="UP000318053"/>
    </source>
</evidence>
<dbReference type="AlphaFoldDB" id="A0A5C5XS06"/>
<dbReference type="Proteomes" id="UP000318053">
    <property type="component" value="Unassembled WGS sequence"/>
</dbReference>
<reference evidence="1 2" key="1">
    <citation type="submission" date="2019-02" db="EMBL/GenBank/DDBJ databases">
        <title>Deep-cultivation of Planctomycetes and their phenomic and genomic characterization uncovers novel biology.</title>
        <authorList>
            <person name="Wiegand S."/>
            <person name="Jogler M."/>
            <person name="Boedeker C."/>
            <person name="Pinto D."/>
            <person name="Vollmers J."/>
            <person name="Rivas-Marin E."/>
            <person name="Kohn T."/>
            <person name="Peeters S.H."/>
            <person name="Heuer A."/>
            <person name="Rast P."/>
            <person name="Oberbeckmann S."/>
            <person name="Bunk B."/>
            <person name="Jeske O."/>
            <person name="Meyerdierks A."/>
            <person name="Storesund J.E."/>
            <person name="Kallscheuer N."/>
            <person name="Luecker S."/>
            <person name="Lage O.M."/>
            <person name="Pohl T."/>
            <person name="Merkel B.J."/>
            <person name="Hornburger P."/>
            <person name="Mueller R.-W."/>
            <person name="Bruemmer F."/>
            <person name="Labrenz M."/>
            <person name="Spormann A.M."/>
            <person name="Op Den Camp H."/>
            <person name="Overmann J."/>
            <person name="Amann R."/>
            <person name="Jetten M.S.M."/>
            <person name="Mascher T."/>
            <person name="Medema M.H."/>
            <person name="Devos D.P."/>
            <person name="Kaster A.-K."/>
            <person name="Ovreas L."/>
            <person name="Rohde M."/>
            <person name="Galperin M.Y."/>
            <person name="Jogler C."/>
        </authorList>
    </citation>
    <scope>NUCLEOTIDE SEQUENCE [LARGE SCALE GENOMIC DNA]</scope>
    <source>
        <strain evidence="1 2">CA85</strain>
    </source>
</reference>
<evidence type="ECO:0000313" key="1">
    <source>
        <dbReference type="EMBL" id="TWT66026.1"/>
    </source>
</evidence>
<gene>
    <name evidence="1" type="ORF">CA85_28870</name>
</gene>
<keyword evidence="2" id="KW-1185">Reference proteome</keyword>
<dbReference type="RefSeq" id="WP_146391855.1">
    <property type="nucleotide sequence ID" value="NZ_SJPK01000006.1"/>
</dbReference>
<proteinExistence type="predicted"/>
<organism evidence="1 2">
    <name type="scientific">Allorhodopirellula solitaria</name>
    <dbReference type="NCBI Taxonomy" id="2527987"/>
    <lineage>
        <taxon>Bacteria</taxon>
        <taxon>Pseudomonadati</taxon>
        <taxon>Planctomycetota</taxon>
        <taxon>Planctomycetia</taxon>
        <taxon>Pirellulales</taxon>
        <taxon>Pirellulaceae</taxon>
        <taxon>Allorhodopirellula</taxon>
    </lineage>
</organism>